<gene>
    <name evidence="1" type="ORF">G8E00_14830</name>
</gene>
<proteinExistence type="predicted"/>
<dbReference type="AlphaFoldDB" id="A0A6G8RZ23"/>
<dbReference type="KEGG" id="asha:G8E00_14830"/>
<reference evidence="1 2" key="1">
    <citation type="submission" date="2020-03" db="EMBL/GenBank/DDBJ databases">
        <authorList>
            <person name="Zhu W."/>
        </authorList>
    </citation>
    <scope>NUCLEOTIDE SEQUENCE [LARGE SCALE GENOMIC DNA]</scope>
    <source>
        <strain evidence="1 2">323-1</strain>
    </source>
</reference>
<dbReference type="RefSeq" id="WP_166225847.1">
    <property type="nucleotide sequence ID" value="NZ_CP049801.1"/>
</dbReference>
<evidence type="ECO:0000313" key="1">
    <source>
        <dbReference type="EMBL" id="QIO07115.1"/>
    </source>
</evidence>
<organism evidence="1 2">
    <name type="scientific">Acinetobacter shaoyimingii</name>
    <dbReference type="NCBI Taxonomy" id="2715164"/>
    <lineage>
        <taxon>Bacteria</taxon>
        <taxon>Pseudomonadati</taxon>
        <taxon>Pseudomonadota</taxon>
        <taxon>Gammaproteobacteria</taxon>
        <taxon>Moraxellales</taxon>
        <taxon>Moraxellaceae</taxon>
        <taxon>Acinetobacter</taxon>
    </lineage>
</organism>
<protein>
    <submittedName>
        <fullName evidence="1">Uncharacterized protein</fullName>
    </submittedName>
</protein>
<accession>A0A6G8RZ23</accession>
<dbReference type="EMBL" id="CP049801">
    <property type="protein sequence ID" value="QIO07115.1"/>
    <property type="molecule type" value="Genomic_DNA"/>
</dbReference>
<name>A0A6G8RZ23_9GAMM</name>
<dbReference type="Proteomes" id="UP000502297">
    <property type="component" value="Chromosome"/>
</dbReference>
<evidence type="ECO:0000313" key="2">
    <source>
        <dbReference type="Proteomes" id="UP000502297"/>
    </source>
</evidence>
<keyword evidence="2" id="KW-1185">Reference proteome</keyword>
<sequence>MPELLHSSNDNKKNITQDQQNLTFDCQKLPQEMQQISPQRTTFALEQINKYLGMCLPDMTLAQKKDIMVKSDQMYAQFLTINRTPDQQKAFETYVVDKAQIPNIQQTFFEKLNQRDQYLLRHQGQGYLEIVEANDGHLVYRRSPQYLANIFAPFFPEAEKVFMQELAQQNKEPLLSNNKFKISAQEITRRALFWENYLKHYPNTSYQKDASYLLKFYSTLLFIGTEIQPVSTRYEDNLDIQISNLMEIEALAKHKNSRLADQARKFLTFIAMNEEQREKDIPLSAKVMDTASQSEHDLAVAQLAQFLGLTLFPLSEIEKRNCFNDAICHD</sequence>